<evidence type="ECO:0000313" key="1">
    <source>
        <dbReference type="EMBL" id="PKH17716.1"/>
    </source>
</evidence>
<organism evidence="1 2">
    <name type="scientific">Pseudomonas fluorescens</name>
    <dbReference type="NCBI Taxonomy" id="294"/>
    <lineage>
        <taxon>Bacteria</taxon>
        <taxon>Pseudomonadati</taxon>
        <taxon>Pseudomonadota</taxon>
        <taxon>Gammaproteobacteria</taxon>
        <taxon>Pseudomonadales</taxon>
        <taxon>Pseudomonadaceae</taxon>
        <taxon>Pseudomonas</taxon>
    </lineage>
</organism>
<comment type="caution">
    <text evidence="1">The sequence shown here is derived from an EMBL/GenBank/DDBJ whole genome shotgun (WGS) entry which is preliminary data.</text>
</comment>
<protein>
    <submittedName>
        <fullName evidence="1">Uncharacterized protein</fullName>
    </submittedName>
</protein>
<dbReference type="EMBL" id="NVXX01000034">
    <property type="protein sequence ID" value="PKH17716.1"/>
    <property type="molecule type" value="Genomic_DNA"/>
</dbReference>
<proteinExistence type="predicted"/>
<dbReference type="AlphaFoldDB" id="A0A2N1E006"/>
<accession>A0A2N1E006</accession>
<dbReference type="Proteomes" id="UP000233564">
    <property type="component" value="Unassembled WGS sequence"/>
</dbReference>
<evidence type="ECO:0000313" key="2">
    <source>
        <dbReference type="Proteomes" id="UP000233564"/>
    </source>
</evidence>
<sequence length="62" mass="6823">MKSLLINLCAFLLKSSKITVDGIVVTKILDIRVQPGGLSDSSKIIEYGKQWNITVIIKEFGS</sequence>
<name>A0A2N1E006_PSEFL</name>
<gene>
    <name evidence="1" type="ORF">CIB54_20580</name>
</gene>
<reference evidence="1 2" key="1">
    <citation type="submission" date="2017-08" db="EMBL/GenBank/DDBJ databases">
        <authorList>
            <person name="de Groot N.N."/>
        </authorList>
    </citation>
    <scope>NUCLEOTIDE SEQUENCE [LARGE SCALE GENOMIC DNA]</scope>
    <source>
        <strain evidence="1 2">PfR 37</strain>
    </source>
</reference>